<gene>
    <name evidence="2" type="ORF">EGYM00163_LOCUS3831</name>
</gene>
<organism evidence="2">
    <name type="scientific">Eutreptiella gymnastica</name>
    <dbReference type="NCBI Taxonomy" id="73025"/>
    <lineage>
        <taxon>Eukaryota</taxon>
        <taxon>Discoba</taxon>
        <taxon>Euglenozoa</taxon>
        <taxon>Euglenida</taxon>
        <taxon>Spirocuta</taxon>
        <taxon>Euglenophyceae</taxon>
        <taxon>Eutreptiales</taxon>
        <taxon>Eutreptiaceae</taxon>
        <taxon>Eutreptiella</taxon>
    </lineage>
</organism>
<feature type="region of interest" description="Disordered" evidence="1">
    <location>
        <begin position="1"/>
        <end position="27"/>
    </location>
</feature>
<dbReference type="EMBL" id="HBJA01012202">
    <property type="protein sequence ID" value="CAE0792715.1"/>
    <property type="molecule type" value="Transcribed_RNA"/>
</dbReference>
<feature type="region of interest" description="Disordered" evidence="1">
    <location>
        <begin position="40"/>
        <end position="71"/>
    </location>
</feature>
<protein>
    <submittedName>
        <fullName evidence="2">Uncharacterized protein</fullName>
    </submittedName>
</protein>
<sequence>MPPSDASGVERMKRSASSLNDGPQPVGPVLRIAAQAIAAKGLPHPPPPWLTDGAAEYAGPSRPPNCNAPLKRSGPGRVLVGGGQGSCSHASALPLLAWGSLG</sequence>
<evidence type="ECO:0000313" key="2">
    <source>
        <dbReference type="EMBL" id="CAE0792715.1"/>
    </source>
</evidence>
<name>A0A7S4CC86_9EUGL</name>
<dbReference type="AlphaFoldDB" id="A0A7S4CC86"/>
<accession>A0A7S4CC86</accession>
<reference evidence="2" key="1">
    <citation type="submission" date="2021-01" db="EMBL/GenBank/DDBJ databases">
        <authorList>
            <person name="Corre E."/>
            <person name="Pelletier E."/>
            <person name="Niang G."/>
            <person name="Scheremetjew M."/>
            <person name="Finn R."/>
            <person name="Kale V."/>
            <person name="Holt S."/>
            <person name="Cochrane G."/>
            <person name="Meng A."/>
            <person name="Brown T."/>
            <person name="Cohen L."/>
        </authorList>
    </citation>
    <scope>NUCLEOTIDE SEQUENCE</scope>
    <source>
        <strain evidence="2">CCMP1594</strain>
    </source>
</reference>
<proteinExistence type="predicted"/>
<evidence type="ECO:0000256" key="1">
    <source>
        <dbReference type="SAM" id="MobiDB-lite"/>
    </source>
</evidence>